<comment type="caution">
    <text evidence="2">The sequence shown here is derived from an EMBL/GenBank/DDBJ whole genome shotgun (WGS) entry which is preliminary data.</text>
</comment>
<gene>
    <name evidence="2" type="ORF">DESPIG_00004</name>
</gene>
<name>B6WPN8_9BACT</name>
<evidence type="ECO:0000313" key="2">
    <source>
        <dbReference type="EMBL" id="EEB35000.1"/>
    </source>
</evidence>
<dbReference type="HOGENOM" id="CLU_2218856_0_0_7"/>
<accession>B6WPN8</accession>
<sequence length="106" mass="11925">MARQRASHALHCRRPGLTSHRRPGPSPALLPGPLSRAILRLLPWKNTLSLPFPRLAGKLILVLRLCLRTSILPVLGNISPGPPYVRDRKRLFPQCREPCLFVRNSP</sequence>
<organism evidence="2 3">
    <name type="scientific">Desulfovibrio piger ATCC 29098</name>
    <dbReference type="NCBI Taxonomy" id="411464"/>
    <lineage>
        <taxon>Bacteria</taxon>
        <taxon>Pseudomonadati</taxon>
        <taxon>Thermodesulfobacteriota</taxon>
        <taxon>Desulfovibrionia</taxon>
        <taxon>Desulfovibrionales</taxon>
        <taxon>Desulfovibrionaceae</taxon>
        <taxon>Desulfovibrio</taxon>
    </lineage>
</organism>
<feature type="compositionally biased region" description="Basic residues" evidence="1">
    <location>
        <begin position="1"/>
        <end position="23"/>
    </location>
</feature>
<evidence type="ECO:0000256" key="1">
    <source>
        <dbReference type="SAM" id="MobiDB-lite"/>
    </source>
</evidence>
<feature type="region of interest" description="Disordered" evidence="1">
    <location>
        <begin position="1"/>
        <end position="29"/>
    </location>
</feature>
<dbReference type="Proteomes" id="UP000003676">
    <property type="component" value="Unassembled WGS sequence"/>
</dbReference>
<proteinExistence type="predicted"/>
<dbReference type="AlphaFoldDB" id="B6WPN8"/>
<dbReference type="EMBL" id="ABXU01000001">
    <property type="protein sequence ID" value="EEB35000.1"/>
    <property type="molecule type" value="Genomic_DNA"/>
</dbReference>
<reference evidence="2 3" key="1">
    <citation type="submission" date="2008-10" db="EMBL/GenBank/DDBJ databases">
        <title>Draft genome sequence of Desulvovibrio piger (ATCC 29098).</title>
        <authorList>
            <person name="Sudarsanam P."/>
            <person name="Ley R."/>
            <person name="Guruge J."/>
            <person name="Turnbaugh P.J."/>
            <person name="Mahowald M."/>
            <person name="Liep D."/>
            <person name="Gordon J."/>
        </authorList>
    </citation>
    <scope>NUCLEOTIDE SEQUENCE [LARGE SCALE GENOMIC DNA]</scope>
    <source>
        <strain evidence="2 3">ATCC 29098</strain>
    </source>
</reference>
<protein>
    <submittedName>
        <fullName evidence="2">Uncharacterized protein</fullName>
    </submittedName>
</protein>
<reference evidence="2 3" key="2">
    <citation type="submission" date="2008-10" db="EMBL/GenBank/DDBJ databases">
        <authorList>
            <person name="Fulton L."/>
            <person name="Clifton S."/>
            <person name="Fulton B."/>
            <person name="Xu J."/>
            <person name="Minx P."/>
            <person name="Pepin K.H."/>
            <person name="Johnson M."/>
            <person name="Bhonagiri V."/>
            <person name="Nash W.E."/>
            <person name="Mardis E.R."/>
            <person name="Wilson R.K."/>
        </authorList>
    </citation>
    <scope>NUCLEOTIDE SEQUENCE [LARGE SCALE GENOMIC DNA]</scope>
    <source>
        <strain evidence="2 3">ATCC 29098</strain>
    </source>
</reference>
<evidence type="ECO:0000313" key="3">
    <source>
        <dbReference type="Proteomes" id="UP000003676"/>
    </source>
</evidence>